<dbReference type="Proteomes" id="UP000621560">
    <property type="component" value="Unassembled WGS sequence"/>
</dbReference>
<evidence type="ECO:0000313" key="4">
    <source>
        <dbReference type="EMBL" id="MBD2846443.1"/>
    </source>
</evidence>
<evidence type="ECO:0000313" key="5">
    <source>
        <dbReference type="Proteomes" id="UP000621560"/>
    </source>
</evidence>
<gene>
    <name evidence="4" type="ORF">IDH44_14675</name>
</gene>
<accession>A0A927BW47</accession>
<sequence length="996" mass="108545">MMDDSIEPLKPELVLCKPDRTEIAILEEAYQIKHHAKLGSITLLSFSLPLRRLVRQQWKVNDHIGLLRERQLVKFQSGSFTEYAIIQKIITRHDDAADAVEVECSGLPIQLADRHISQYAATSVNALQLLSDVLSDTSWSPGSIDGVFNVRYRSFEHSGSVADAIGGIAETFGALPIYDTLHKQVHLYDPETYGQNKGLYVSRDKLLKNVVHESSAQEQYTRLRVRGKDGLGISGVSSTGSPYLENYAYGYAAMSDNLVQALQAYEAFKQAKENEFAELLEELGEQRAALTVARGEWSDLKSELDLILDTLDGHNSRNEETQAEQARQQKQAKEQALATKSDALAQMEAAIAAVQGEIADLHELLAIENHLSANELLELDEFIYETEYANDYISDPVELREAAQAFFETLLVPKLVVSIELVNLLELVEMQEHPDVHKIVLGDRITIAYEESGIEVTARMVEIRTDYEQGTISLTISNIEQAPTDGEQWLKQLNTSIGSARTFAMRKYAYDNTVERTDEVSQLLANTWSAIDREIEGGLNNSISISRRGIITTDTEDPKRMTIVQNSVIGLSKNGGENWQTALTPDGVVGQSIYGQIIAGNDLTITNQGSTFRVSENGVEIAGAALTIGGGLPESELNVGVAGKLNNAVQKGQLYNGVQIDTANGLVITRNDNRFRAILNATEGLRLQARSGSVWLDRISADENGNLKMTGEINATSGSFSGNITASGTITGGTFNGVEFKNGSIVGSSINVGNGAFTVSTGGNVVIKNGSIRWSTIDDAPVSQWQNPSYIKSTYIDSTTIQAPSISGGYITGGTIVGGSLVGNHIKTTGQSSRVELSQQGFESYYYSIKRISIEGDQDVLGSYQTLCFYGQDESLTGTVNAGGNQLNRSFNLSSTDKISISGLGIYLYASMVNFNSVDSISGLKISHIGALQEKLTNIENDINDLQESLIDLESTVSSKASINHYHEVTTKDHNHGNSNNATSGGRTYETTTPME</sequence>
<feature type="compositionally biased region" description="Polar residues" evidence="2">
    <location>
        <begin position="977"/>
        <end position="996"/>
    </location>
</feature>
<feature type="coiled-coil region" evidence="1">
    <location>
        <begin position="929"/>
        <end position="956"/>
    </location>
</feature>
<keyword evidence="1" id="KW-0175">Coiled coil</keyword>
<feature type="region of interest" description="Disordered" evidence="2">
    <location>
        <begin position="971"/>
        <end position="996"/>
    </location>
</feature>
<dbReference type="InterPro" id="IPR057796">
    <property type="entry name" value="YOMG-like_N"/>
</dbReference>
<feature type="domain" description="YOMG-like N-terminal" evidence="3">
    <location>
        <begin position="15"/>
        <end position="104"/>
    </location>
</feature>
<dbReference type="Pfam" id="PF24049">
    <property type="entry name" value="YOMG_N"/>
    <property type="match status" value="1"/>
</dbReference>
<reference evidence="4" key="1">
    <citation type="submission" date="2020-09" db="EMBL/GenBank/DDBJ databases">
        <title>A novel bacterium of genus Paenibacillus, isolated from South China Sea.</title>
        <authorList>
            <person name="Huang H."/>
            <person name="Mo K."/>
            <person name="Hu Y."/>
        </authorList>
    </citation>
    <scope>NUCLEOTIDE SEQUENCE</scope>
    <source>
        <strain evidence="4">IB182496</strain>
    </source>
</reference>
<feature type="coiled-coil region" evidence="1">
    <location>
        <begin position="262"/>
        <end position="364"/>
    </location>
</feature>
<dbReference type="EMBL" id="JACXIZ010000024">
    <property type="protein sequence ID" value="MBD2846443.1"/>
    <property type="molecule type" value="Genomic_DNA"/>
</dbReference>
<evidence type="ECO:0000256" key="1">
    <source>
        <dbReference type="SAM" id="Coils"/>
    </source>
</evidence>
<name>A0A927BW47_9BACL</name>
<protein>
    <submittedName>
        <fullName evidence="4">Phage tail protein</fullName>
    </submittedName>
</protein>
<proteinExistence type="predicted"/>
<evidence type="ECO:0000256" key="2">
    <source>
        <dbReference type="SAM" id="MobiDB-lite"/>
    </source>
</evidence>
<organism evidence="4 5">
    <name type="scientific">Paenibacillus sabuli</name>
    <dbReference type="NCBI Taxonomy" id="2772509"/>
    <lineage>
        <taxon>Bacteria</taxon>
        <taxon>Bacillati</taxon>
        <taxon>Bacillota</taxon>
        <taxon>Bacilli</taxon>
        <taxon>Bacillales</taxon>
        <taxon>Paenibacillaceae</taxon>
        <taxon>Paenibacillus</taxon>
    </lineage>
</organism>
<comment type="caution">
    <text evidence="4">The sequence shown here is derived from an EMBL/GenBank/DDBJ whole genome shotgun (WGS) entry which is preliminary data.</text>
</comment>
<dbReference type="AlphaFoldDB" id="A0A927BW47"/>
<keyword evidence="5" id="KW-1185">Reference proteome</keyword>
<evidence type="ECO:0000259" key="3">
    <source>
        <dbReference type="Pfam" id="PF24049"/>
    </source>
</evidence>